<dbReference type="PROSITE" id="PS01015">
    <property type="entry name" value="RIBOSOMAL_L19"/>
    <property type="match status" value="1"/>
</dbReference>
<evidence type="ECO:0000256" key="1">
    <source>
        <dbReference type="ARBA" id="ARBA00005781"/>
    </source>
</evidence>
<dbReference type="SUPFAM" id="SSF50104">
    <property type="entry name" value="Translation proteins SH3-like domain"/>
    <property type="match status" value="1"/>
</dbReference>
<dbReference type="PANTHER" id="PTHR15680">
    <property type="entry name" value="RIBOSOMAL PROTEIN L19"/>
    <property type="match status" value="1"/>
</dbReference>
<evidence type="ECO:0000256" key="2">
    <source>
        <dbReference type="ARBA" id="ARBA00022980"/>
    </source>
</evidence>
<dbReference type="GO" id="GO:0022625">
    <property type="term" value="C:cytosolic large ribosomal subunit"/>
    <property type="evidence" value="ECO:0007669"/>
    <property type="project" value="TreeGrafter"/>
</dbReference>
<dbReference type="Pfam" id="PF01245">
    <property type="entry name" value="Ribosomal_L19"/>
    <property type="match status" value="1"/>
</dbReference>
<dbReference type="InterPro" id="IPR008991">
    <property type="entry name" value="Translation_prot_SH3-like_sf"/>
</dbReference>
<dbReference type="GO" id="GO:0006412">
    <property type="term" value="P:translation"/>
    <property type="evidence" value="ECO:0007669"/>
    <property type="project" value="InterPro"/>
</dbReference>
<dbReference type="FunFam" id="2.30.30.790:FF:000001">
    <property type="entry name" value="50S ribosomal protein L19"/>
    <property type="match status" value="1"/>
</dbReference>
<dbReference type="InterPro" id="IPR001857">
    <property type="entry name" value="Ribosomal_bL19"/>
</dbReference>
<accession>A0A485M7V3</accession>
<dbReference type="AlphaFoldDB" id="A0A485M7V3"/>
<keyword evidence="2" id="KW-0689">Ribosomal protein</keyword>
<dbReference type="GO" id="GO:0003735">
    <property type="term" value="F:structural constituent of ribosome"/>
    <property type="evidence" value="ECO:0007669"/>
    <property type="project" value="InterPro"/>
</dbReference>
<organism evidence="4">
    <name type="scientific">anaerobic digester metagenome</name>
    <dbReference type="NCBI Taxonomy" id="1263854"/>
    <lineage>
        <taxon>unclassified sequences</taxon>
        <taxon>metagenomes</taxon>
        <taxon>ecological metagenomes</taxon>
    </lineage>
</organism>
<name>A0A485M7V3_9ZZZZ</name>
<dbReference type="InterPro" id="IPR018257">
    <property type="entry name" value="Ribosomal_bL19_CS"/>
</dbReference>
<reference evidence="4" key="1">
    <citation type="submission" date="2019-03" db="EMBL/GenBank/DDBJ databases">
        <authorList>
            <person name="Hao L."/>
        </authorList>
    </citation>
    <scope>NUCLEOTIDE SEQUENCE</scope>
</reference>
<dbReference type="EMBL" id="CAADRM010000168">
    <property type="protein sequence ID" value="VFU19219.1"/>
    <property type="molecule type" value="Genomic_DNA"/>
</dbReference>
<evidence type="ECO:0000313" key="4">
    <source>
        <dbReference type="EMBL" id="VFU19219.1"/>
    </source>
</evidence>
<protein>
    <submittedName>
        <fullName evidence="4">50S ribosomal subunit protein L19</fullName>
    </submittedName>
</protein>
<dbReference type="PANTHER" id="PTHR15680:SF9">
    <property type="entry name" value="LARGE RIBOSOMAL SUBUNIT PROTEIN BL19M"/>
    <property type="match status" value="1"/>
</dbReference>
<keyword evidence="3" id="KW-0687">Ribonucleoprotein</keyword>
<evidence type="ECO:0000256" key="3">
    <source>
        <dbReference type="ARBA" id="ARBA00023274"/>
    </source>
</evidence>
<dbReference type="NCBIfam" id="TIGR01024">
    <property type="entry name" value="rplS_bact"/>
    <property type="match status" value="1"/>
</dbReference>
<comment type="similarity">
    <text evidence="1">Belongs to the bacterial ribosomal protein bL19 family.</text>
</comment>
<dbReference type="Gene3D" id="2.30.30.790">
    <property type="match status" value="1"/>
</dbReference>
<gene>
    <name evidence="4" type="primary">rplS</name>
    <name evidence="4" type="ORF">SCFA_990028</name>
</gene>
<sequence length="114" mass="13244">MNIIDKYEKEQMKDNLPEIRIGDKVRVSTKIVEGSRERLQVFEGVVIARHRGNNRESITVRKQSYAVGVERVFPLHAPVVDKVEVVSRAKVRRAKLYYLREKKGKSARLKELRG</sequence>
<dbReference type="PIRSF" id="PIRSF002191">
    <property type="entry name" value="Ribosomal_L19"/>
    <property type="match status" value="1"/>
</dbReference>
<dbReference type="PRINTS" id="PR00061">
    <property type="entry name" value="RIBOSOMALL19"/>
</dbReference>
<dbReference type="InterPro" id="IPR038657">
    <property type="entry name" value="Ribosomal_bL19_sf"/>
</dbReference>
<proteinExistence type="inferred from homology"/>
<dbReference type="HAMAP" id="MF_00402">
    <property type="entry name" value="Ribosomal_bL19"/>
    <property type="match status" value="1"/>
</dbReference>